<evidence type="ECO:0000256" key="5">
    <source>
        <dbReference type="ARBA" id="ARBA00022692"/>
    </source>
</evidence>
<keyword evidence="5 8" id="KW-0812">Transmembrane</keyword>
<name>A0A239J1L8_EKHLU</name>
<keyword evidence="10" id="KW-1185">Reference proteome</keyword>
<accession>A0A239J1L8</accession>
<dbReference type="PANTHER" id="PTHR21716">
    <property type="entry name" value="TRANSMEMBRANE PROTEIN"/>
    <property type="match status" value="1"/>
</dbReference>
<sequence length="367" mass="40995">MNISFSKFFYGVASIIGITAILYFGKVLLVPLCFAMLFAFILYPVVKWLTTRGVKKVVGIILALGSVFIVLIGILVLFSAQIIDMASQYSNFLDKLNSTLEKSVAFLNDKVQIIPDIESQTILEKLTSVFSDSSFLIISDTVNVTSSFLSFVVLSVIYSFLILFYSEHLTEAISRFSPRKNKKYFLNMLRQVQKVGQQYFTGMMLLILILGVLNTTGLLLLGLDYAFFFGFLAAVMAIIPYVGTTLGGLIPTLYAFVTYDSYWYPVGVIAIFWFIQFIEGNFLNPRIVGGNMQINALFSIFSLIAGSVIWGVAGMILFLPMVAMLKVVCSHYEELEPVAALIGERITEVQREPEKGPLKKIIEKFSN</sequence>
<feature type="transmembrane region" description="Helical" evidence="8">
    <location>
        <begin position="58"/>
        <end position="83"/>
    </location>
</feature>
<dbReference type="InterPro" id="IPR002549">
    <property type="entry name" value="AI-2E-like"/>
</dbReference>
<organism evidence="9 10">
    <name type="scientific">Ekhidna lutea</name>
    <dbReference type="NCBI Taxonomy" id="447679"/>
    <lineage>
        <taxon>Bacteria</taxon>
        <taxon>Pseudomonadati</taxon>
        <taxon>Bacteroidota</taxon>
        <taxon>Cytophagia</taxon>
        <taxon>Cytophagales</taxon>
        <taxon>Reichenbachiellaceae</taxon>
        <taxon>Ekhidna</taxon>
    </lineage>
</organism>
<evidence type="ECO:0000256" key="3">
    <source>
        <dbReference type="ARBA" id="ARBA00022448"/>
    </source>
</evidence>
<keyword evidence="6 8" id="KW-1133">Transmembrane helix</keyword>
<dbReference type="RefSeq" id="WP_089356664.1">
    <property type="nucleotide sequence ID" value="NZ_FZPD01000003.1"/>
</dbReference>
<evidence type="ECO:0000256" key="1">
    <source>
        <dbReference type="ARBA" id="ARBA00004651"/>
    </source>
</evidence>
<dbReference type="EMBL" id="FZPD01000003">
    <property type="protein sequence ID" value="SNS99811.1"/>
    <property type="molecule type" value="Genomic_DNA"/>
</dbReference>
<dbReference type="OrthoDB" id="9793390at2"/>
<comment type="similarity">
    <text evidence="2">Belongs to the autoinducer-2 exporter (AI-2E) (TC 2.A.86) family.</text>
</comment>
<evidence type="ECO:0000256" key="6">
    <source>
        <dbReference type="ARBA" id="ARBA00022989"/>
    </source>
</evidence>
<keyword evidence="4" id="KW-1003">Cell membrane</keyword>
<comment type="subcellular location">
    <subcellularLocation>
        <location evidence="1">Cell membrane</location>
        <topology evidence="1">Multi-pass membrane protein</topology>
    </subcellularLocation>
</comment>
<dbReference type="Proteomes" id="UP000198393">
    <property type="component" value="Unassembled WGS sequence"/>
</dbReference>
<evidence type="ECO:0000256" key="7">
    <source>
        <dbReference type="ARBA" id="ARBA00023136"/>
    </source>
</evidence>
<feature type="transmembrane region" description="Helical" evidence="8">
    <location>
        <begin position="227"/>
        <end position="250"/>
    </location>
</feature>
<evidence type="ECO:0000256" key="2">
    <source>
        <dbReference type="ARBA" id="ARBA00009773"/>
    </source>
</evidence>
<feature type="transmembrane region" description="Helical" evidence="8">
    <location>
        <begin position="29"/>
        <end position="46"/>
    </location>
</feature>
<reference evidence="9 10" key="1">
    <citation type="submission" date="2017-06" db="EMBL/GenBank/DDBJ databases">
        <authorList>
            <person name="Kim H.J."/>
            <person name="Triplett B.A."/>
        </authorList>
    </citation>
    <scope>NUCLEOTIDE SEQUENCE [LARGE SCALE GENOMIC DNA]</scope>
    <source>
        <strain evidence="9 10">DSM 19307</strain>
    </source>
</reference>
<evidence type="ECO:0000256" key="4">
    <source>
        <dbReference type="ARBA" id="ARBA00022475"/>
    </source>
</evidence>
<gene>
    <name evidence="9" type="ORF">SAMN05421640_1946</name>
</gene>
<keyword evidence="7 8" id="KW-0472">Membrane</keyword>
<protein>
    <submittedName>
        <fullName evidence="9">Predicted PurR-regulated permease PerM</fullName>
    </submittedName>
</protein>
<dbReference type="PANTHER" id="PTHR21716:SF53">
    <property type="entry name" value="PERMEASE PERM-RELATED"/>
    <property type="match status" value="1"/>
</dbReference>
<feature type="transmembrane region" description="Helical" evidence="8">
    <location>
        <begin position="298"/>
        <end position="319"/>
    </location>
</feature>
<proteinExistence type="inferred from homology"/>
<feature type="transmembrane region" description="Helical" evidence="8">
    <location>
        <begin position="199"/>
        <end position="221"/>
    </location>
</feature>
<keyword evidence="3" id="KW-0813">Transport</keyword>
<dbReference type="GO" id="GO:0005886">
    <property type="term" value="C:plasma membrane"/>
    <property type="evidence" value="ECO:0007669"/>
    <property type="project" value="UniProtKB-SubCell"/>
</dbReference>
<feature type="transmembrane region" description="Helical" evidence="8">
    <location>
        <begin position="144"/>
        <end position="165"/>
    </location>
</feature>
<dbReference type="AlphaFoldDB" id="A0A239J1L8"/>
<evidence type="ECO:0000256" key="8">
    <source>
        <dbReference type="SAM" id="Phobius"/>
    </source>
</evidence>
<dbReference type="Pfam" id="PF01594">
    <property type="entry name" value="AI-2E_transport"/>
    <property type="match status" value="1"/>
</dbReference>
<evidence type="ECO:0000313" key="9">
    <source>
        <dbReference type="EMBL" id="SNS99811.1"/>
    </source>
</evidence>
<evidence type="ECO:0000313" key="10">
    <source>
        <dbReference type="Proteomes" id="UP000198393"/>
    </source>
</evidence>
<feature type="transmembrane region" description="Helical" evidence="8">
    <location>
        <begin position="262"/>
        <end position="278"/>
    </location>
</feature>